<protein>
    <submittedName>
        <fullName evidence="1">Uncharacterized protein</fullName>
    </submittedName>
</protein>
<evidence type="ECO:0000313" key="1">
    <source>
        <dbReference type="EMBL" id="MCI71441.1"/>
    </source>
</evidence>
<comment type="caution">
    <text evidence="1">The sequence shown here is derived from an EMBL/GenBank/DDBJ whole genome shotgun (WGS) entry which is preliminary data.</text>
</comment>
<reference evidence="1 2" key="1">
    <citation type="journal article" date="2018" name="Front. Plant Sci.">
        <title>Red Clover (Trifolium pratense) and Zigzag Clover (T. medium) - A Picture of Genomic Similarities and Differences.</title>
        <authorList>
            <person name="Dluhosova J."/>
            <person name="Istvanek J."/>
            <person name="Nedelnik J."/>
            <person name="Repkova J."/>
        </authorList>
    </citation>
    <scope>NUCLEOTIDE SEQUENCE [LARGE SCALE GENOMIC DNA]</scope>
    <source>
        <strain evidence="2">cv. 10/8</strain>
        <tissue evidence="1">Leaf</tissue>
    </source>
</reference>
<dbReference type="AlphaFoldDB" id="A0A392UD41"/>
<name>A0A392UD41_9FABA</name>
<sequence length="77" mass="8609">VVRCVFDGVVVAATDLRWSGGGGCNGSELRGCGGEVLLWRCWIWRHRGVVDAVCDWFSSIRDSLTAYKSVEICRIRF</sequence>
<dbReference type="Proteomes" id="UP000265520">
    <property type="component" value="Unassembled WGS sequence"/>
</dbReference>
<proteinExistence type="predicted"/>
<accession>A0A392UD41</accession>
<organism evidence="1 2">
    <name type="scientific">Trifolium medium</name>
    <dbReference type="NCBI Taxonomy" id="97028"/>
    <lineage>
        <taxon>Eukaryota</taxon>
        <taxon>Viridiplantae</taxon>
        <taxon>Streptophyta</taxon>
        <taxon>Embryophyta</taxon>
        <taxon>Tracheophyta</taxon>
        <taxon>Spermatophyta</taxon>
        <taxon>Magnoliopsida</taxon>
        <taxon>eudicotyledons</taxon>
        <taxon>Gunneridae</taxon>
        <taxon>Pentapetalae</taxon>
        <taxon>rosids</taxon>
        <taxon>fabids</taxon>
        <taxon>Fabales</taxon>
        <taxon>Fabaceae</taxon>
        <taxon>Papilionoideae</taxon>
        <taxon>50 kb inversion clade</taxon>
        <taxon>NPAAA clade</taxon>
        <taxon>Hologalegina</taxon>
        <taxon>IRL clade</taxon>
        <taxon>Trifolieae</taxon>
        <taxon>Trifolium</taxon>
    </lineage>
</organism>
<feature type="non-terminal residue" evidence="1">
    <location>
        <position position="1"/>
    </location>
</feature>
<keyword evidence="2" id="KW-1185">Reference proteome</keyword>
<dbReference type="EMBL" id="LXQA010796243">
    <property type="protein sequence ID" value="MCI71441.1"/>
    <property type="molecule type" value="Genomic_DNA"/>
</dbReference>
<evidence type="ECO:0000313" key="2">
    <source>
        <dbReference type="Proteomes" id="UP000265520"/>
    </source>
</evidence>